<proteinExistence type="predicted"/>
<keyword evidence="1" id="KW-0812">Transmembrane</keyword>
<gene>
    <name evidence="2" type="ORF">HNP76_001007</name>
</gene>
<dbReference type="Proteomes" id="UP000518887">
    <property type="component" value="Unassembled WGS sequence"/>
</dbReference>
<dbReference type="RefSeq" id="WP_184658145.1">
    <property type="nucleotide sequence ID" value="NZ_CP031518.1"/>
</dbReference>
<name>A0A7W8LLR6_9SPIR</name>
<organism evidence="2 3">
    <name type="scientific">Treponema ruminis</name>
    <dbReference type="NCBI Taxonomy" id="744515"/>
    <lineage>
        <taxon>Bacteria</taxon>
        <taxon>Pseudomonadati</taxon>
        <taxon>Spirochaetota</taxon>
        <taxon>Spirochaetia</taxon>
        <taxon>Spirochaetales</taxon>
        <taxon>Treponemataceae</taxon>
        <taxon>Treponema</taxon>
    </lineage>
</organism>
<keyword evidence="3" id="KW-1185">Reference proteome</keyword>
<keyword evidence="1" id="KW-0472">Membrane</keyword>
<comment type="caution">
    <text evidence="2">The sequence shown here is derived from an EMBL/GenBank/DDBJ whole genome shotgun (WGS) entry which is preliminary data.</text>
</comment>
<dbReference type="AlphaFoldDB" id="A0A7W8LLR6"/>
<dbReference type="EMBL" id="JACHFQ010000003">
    <property type="protein sequence ID" value="MBB5225650.1"/>
    <property type="molecule type" value="Genomic_DNA"/>
</dbReference>
<accession>A0A7W8LLR6</accession>
<evidence type="ECO:0000256" key="1">
    <source>
        <dbReference type="SAM" id="Phobius"/>
    </source>
</evidence>
<sequence>MFDFDDLKDSISDFTQKKPLLIAIICIVVFLFFAGLIILMIQTTPVKKTEIREAEPFTQDAPVLIPDSPDIEKEYYPNRITENQWSKEEIDKWFTYPEEETMKELEKANDKIADDITGAAP</sequence>
<evidence type="ECO:0000313" key="3">
    <source>
        <dbReference type="Proteomes" id="UP000518887"/>
    </source>
</evidence>
<reference evidence="2 3" key="1">
    <citation type="submission" date="2020-08" db="EMBL/GenBank/DDBJ databases">
        <title>Genomic Encyclopedia of Type Strains, Phase IV (KMG-IV): sequencing the most valuable type-strain genomes for metagenomic binning, comparative biology and taxonomic classification.</title>
        <authorList>
            <person name="Goeker M."/>
        </authorList>
    </citation>
    <scope>NUCLEOTIDE SEQUENCE [LARGE SCALE GENOMIC DNA]</scope>
    <source>
        <strain evidence="2 3">DSM 103462</strain>
    </source>
</reference>
<evidence type="ECO:0000313" key="2">
    <source>
        <dbReference type="EMBL" id="MBB5225650.1"/>
    </source>
</evidence>
<protein>
    <submittedName>
        <fullName evidence="2">Uncharacterized protein</fullName>
    </submittedName>
</protein>
<keyword evidence="1" id="KW-1133">Transmembrane helix</keyword>
<feature type="transmembrane region" description="Helical" evidence="1">
    <location>
        <begin position="20"/>
        <end position="41"/>
    </location>
</feature>